<organism evidence="1 2">
    <name type="scientific">Gluconobacter morbifer G707</name>
    <dbReference type="NCBI Taxonomy" id="1088869"/>
    <lineage>
        <taxon>Bacteria</taxon>
        <taxon>Pseudomonadati</taxon>
        <taxon>Pseudomonadota</taxon>
        <taxon>Alphaproteobacteria</taxon>
        <taxon>Acetobacterales</taxon>
        <taxon>Acetobacteraceae</taxon>
        <taxon>Gluconobacter</taxon>
    </lineage>
</organism>
<accession>G6XHN0</accession>
<dbReference type="PATRIC" id="fig|1088869.3.peg.1000"/>
<dbReference type="Proteomes" id="UP000004949">
    <property type="component" value="Unassembled WGS sequence"/>
</dbReference>
<comment type="caution">
    <text evidence="1">The sequence shown here is derived from an EMBL/GenBank/DDBJ whole genome shotgun (WGS) entry which is preliminary data.</text>
</comment>
<dbReference type="AlphaFoldDB" id="G6XHN0"/>
<proteinExistence type="predicted"/>
<evidence type="ECO:0000313" key="2">
    <source>
        <dbReference type="Proteomes" id="UP000004949"/>
    </source>
</evidence>
<name>G6XHN0_9PROT</name>
<keyword evidence="2" id="KW-1185">Reference proteome</keyword>
<gene>
    <name evidence="1" type="ORF">GMO_09960</name>
</gene>
<sequence length="60" mass="6624">MKLKFVTYSVRMRRSNGLNATVLPRWSGVSFSPFGGGSGARRGIFRAPAREVQTYFSGLP</sequence>
<reference evidence="1 2" key="1">
    <citation type="submission" date="2011-10" db="EMBL/GenBank/DDBJ databases">
        <title>Genome sequence of Gluconobacter morbifer G707, isolated from Drosophila gut.</title>
        <authorList>
            <person name="Lee W.-J."/>
            <person name="Kim E.-K."/>
        </authorList>
    </citation>
    <scope>NUCLEOTIDE SEQUENCE [LARGE SCALE GENOMIC DNA]</scope>
    <source>
        <strain evidence="1 2">G707</strain>
    </source>
</reference>
<evidence type="ECO:0000313" key="1">
    <source>
        <dbReference type="EMBL" id="EHH69687.1"/>
    </source>
</evidence>
<dbReference type="EMBL" id="AGQV01000001">
    <property type="protein sequence ID" value="EHH69687.1"/>
    <property type="molecule type" value="Genomic_DNA"/>
</dbReference>
<protein>
    <submittedName>
        <fullName evidence="1">Uncharacterized protein</fullName>
    </submittedName>
</protein>